<protein>
    <submittedName>
        <fullName evidence="1">Uncharacterized protein</fullName>
    </submittedName>
</protein>
<dbReference type="AlphaFoldDB" id="A0A136IQZ9"/>
<accession>A0A136IQZ9</accession>
<evidence type="ECO:0000313" key="1">
    <source>
        <dbReference type="EMBL" id="KXJ87344.1"/>
    </source>
</evidence>
<dbReference type="Proteomes" id="UP000070501">
    <property type="component" value="Unassembled WGS sequence"/>
</dbReference>
<proteinExistence type="predicted"/>
<keyword evidence="2" id="KW-1185">Reference proteome</keyword>
<feature type="non-terminal residue" evidence="1">
    <location>
        <position position="51"/>
    </location>
</feature>
<sequence>MLTRRHQYFAVTPSVVEDAARNDIHGAEMIQLLLNMGHLQKPWEGLALAIS</sequence>
<reference evidence="2" key="1">
    <citation type="submission" date="2016-02" db="EMBL/GenBank/DDBJ databases">
        <title>Draft genome sequence of Microdochium bolleyi, a fungal endophyte of beachgrass.</title>
        <authorList>
            <consortium name="DOE Joint Genome Institute"/>
            <person name="David A.S."/>
            <person name="May G."/>
            <person name="Haridas S."/>
            <person name="Lim J."/>
            <person name="Wang M."/>
            <person name="Labutti K."/>
            <person name="Lipzen A."/>
            <person name="Barry K."/>
            <person name="Grigoriev I.V."/>
        </authorList>
    </citation>
    <scope>NUCLEOTIDE SEQUENCE [LARGE SCALE GENOMIC DNA]</scope>
    <source>
        <strain evidence="2">J235TASD1</strain>
    </source>
</reference>
<gene>
    <name evidence="1" type="ORF">Micbo1qcDRAFT_167699</name>
</gene>
<name>A0A136IQZ9_9PEZI</name>
<dbReference type="EMBL" id="KQ964263">
    <property type="protein sequence ID" value="KXJ87344.1"/>
    <property type="molecule type" value="Genomic_DNA"/>
</dbReference>
<organism evidence="1 2">
    <name type="scientific">Microdochium bolleyi</name>
    <dbReference type="NCBI Taxonomy" id="196109"/>
    <lineage>
        <taxon>Eukaryota</taxon>
        <taxon>Fungi</taxon>
        <taxon>Dikarya</taxon>
        <taxon>Ascomycota</taxon>
        <taxon>Pezizomycotina</taxon>
        <taxon>Sordariomycetes</taxon>
        <taxon>Xylariomycetidae</taxon>
        <taxon>Xylariales</taxon>
        <taxon>Microdochiaceae</taxon>
        <taxon>Microdochium</taxon>
    </lineage>
</organism>
<dbReference type="InParanoid" id="A0A136IQZ9"/>
<evidence type="ECO:0000313" key="2">
    <source>
        <dbReference type="Proteomes" id="UP000070501"/>
    </source>
</evidence>